<dbReference type="InterPro" id="IPR001873">
    <property type="entry name" value="ENaC"/>
</dbReference>
<evidence type="ECO:0000313" key="15">
    <source>
        <dbReference type="EMBL" id="SSX28816.1"/>
    </source>
</evidence>
<keyword evidence="5 12" id="KW-0812">Transmembrane</keyword>
<evidence type="ECO:0000256" key="8">
    <source>
        <dbReference type="ARBA" id="ARBA00023065"/>
    </source>
</evidence>
<evidence type="ECO:0000256" key="3">
    <source>
        <dbReference type="ARBA" id="ARBA00022448"/>
    </source>
</evidence>
<keyword evidence="4 12" id="KW-0894">Sodium channel</keyword>
<gene>
    <name evidence="14" type="primary">CSON000508</name>
</gene>
<proteinExistence type="inferred from homology"/>
<comment type="similarity">
    <text evidence="2 12">Belongs to the amiloride-sensitive sodium channel (TC 1.A.6) family.</text>
</comment>
<dbReference type="GO" id="GO:0005886">
    <property type="term" value="C:plasma membrane"/>
    <property type="evidence" value="ECO:0007669"/>
    <property type="project" value="TreeGrafter"/>
</dbReference>
<keyword evidence="6 13" id="KW-1133">Transmembrane helix</keyword>
<evidence type="ECO:0000256" key="4">
    <source>
        <dbReference type="ARBA" id="ARBA00022461"/>
    </source>
</evidence>
<evidence type="ECO:0000313" key="14">
    <source>
        <dbReference type="EMBL" id="SSX08905.1"/>
    </source>
</evidence>
<dbReference type="VEuPathDB" id="VectorBase:CSON000508"/>
<evidence type="ECO:0000256" key="1">
    <source>
        <dbReference type="ARBA" id="ARBA00004141"/>
    </source>
</evidence>
<dbReference type="PRINTS" id="PR01078">
    <property type="entry name" value="AMINACHANNEL"/>
</dbReference>
<dbReference type="Gene3D" id="1.10.287.770">
    <property type="entry name" value="YojJ-like"/>
    <property type="match status" value="1"/>
</dbReference>
<dbReference type="Gene3D" id="2.60.470.10">
    <property type="entry name" value="Acid-sensing ion channels like domains"/>
    <property type="match status" value="1"/>
</dbReference>
<dbReference type="EMBL" id="UFQS01001084">
    <property type="protein sequence ID" value="SSX08905.1"/>
    <property type="molecule type" value="Genomic_DNA"/>
</dbReference>
<reference evidence="14" key="1">
    <citation type="submission" date="2018-04" db="EMBL/GenBank/DDBJ databases">
        <authorList>
            <person name="Go L.Y."/>
            <person name="Mitchell J.A."/>
        </authorList>
    </citation>
    <scope>NUCLEOTIDE SEQUENCE</scope>
    <source>
        <tissue evidence="14">Whole organism</tissue>
    </source>
</reference>
<reference evidence="15" key="2">
    <citation type="submission" date="2018-07" db="EMBL/GenBank/DDBJ databases">
        <authorList>
            <person name="Quirk P.G."/>
            <person name="Krulwich T.A."/>
        </authorList>
    </citation>
    <scope>NUCLEOTIDE SEQUENCE</scope>
</reference>
<name>A0A336KYA9_CULSO</name>
<evidence type="ECO:0000256" key="2">
    <source>
        <dbReference type="ARBA" id="ARBA00007193"/>
    </source>
</evidence>
<evidence type="ECO:0000256" key="13">
    <source>
        <dbReference type="SAM" id="Phobius"/>
    </source>
</evidence>
<evidence type="ECO:0000256" key="7">
    <source>
        <dbReference type="ARBA" id="ARBA00023053"/>
    </source>
</evidence>
<dbReference type="Pfam" id="PF00858">
    <property type="entry name" value="ASC"/>
    <property type="match status" value="1"/>
</dbReference>
<dbReference type="GO" id="GO:0015280">
    <property type="term" value="F:ligand-gated sodium channel activity"/>
    <property type="evidence" value="ECO:0007669"/>
    <property type="project" value="TreeGrafter"/>
</dbReference>
<dbReference type="EMBL" id="UFQT01001084">
    <property type="protein sequence ID" value="SSX28816.1"/>
    <property type="molecule type" value="Genomic_DNA"/>
</dbReference>
<dbReference type="PANTHER" id="PTHR11690">
    <property type="entry name" value="AMILORIDE-SENSITIVE SODIUM CHANNEL-RELATED"/>
    <property type="match status" value="1"/>
</dbReference>
<evidence type="ECO:0000256" key="6">
    <source>
        <dbReference type="ARBA" id="ARBA00022989"/>
    </source>
</evidence>
<keyword evidence="10 12" id="KW-0739">Sodium transport</keyword>
<keyword evidence="3 12" id="KW-0813">Transport</keyword>
<keyword evidence="8 12" id="KW-0406">Ion transport</keyword>
<comment type="subcellular location">
    <subcellularLocation>
        <location evidence="1">Membrane</location>
        <topology evidence="1">Multi-pass membrane protein</topology>
    </subcellularLocation>
</comment>
<dbReference type="PANTHER" id="PTHR11690:SF253">
    <property type="entry name" value="PICKPOCKET 18-RELATED"/>
    <property type="match status" value="1"/>
</dbReference>
<evidence type="ECO:0000256" key="10">
    <source>
        <dbReference type="ARBA" id="ARBA00023201"/>
    </source>
</evidence>
<accession>A0A336KYA9</accession>
<keyword evidence="9 13" id="KW-0472">Membrane</keyword>
<keyword evidence="11 12" id="KW-0407">Ion channel</keyword>
<sequence length="580" mass="67349">MAESAAASGVASAQGIRDRVLKLPWWSSIKSSFFELFSKYTMHGYKNLVENKRLAVEKFVWACMHFIAVYTSLWIVWSTWTEFTDNPTITTLDNQNYPIKRIAFPAVGLCNINRISKYRARKYAEYLSQKFVDSQAREGIQSEVTEEMINDFYGKIRFLGRLLDFDIEGYEEFLSFQEQLEILDPDPTIEMWNVEKTFADISPTCDDLLLICKFNDIEKNCSEYFTTRRTAFGYCCTFNFVRPRGSTFELSGTPKYPAGIGDHAGLNVVVNTSTSDYYYPMANFAGALTLLYDTMEYPDITTGNTRTEIIDPSTENFIRISINVYEADREVKNYARDCKFKDEDFDEFKGRYTYTECLIKCKMRSIIDLCSCIPFFFPTNHADIVTNTTIRCTLQHVPCLNKYRIKWRTITPSVQGINGLQQEYQDSLNCPQCFALCSYTQYKLETTFNPIIKNPDGGILSKFKDISDLSIVRVFYASDTGFLYKISVTNTWYDLLSTFGGLFGLFLGFSIMTVLEMIYFLCFRMYQYLTKKFSDDEDDLKISIMKQMYPNKKFPHSYKEIERTLASGYNKKMNFVEYTE</sequence>
<evidence type="ECO:0000256" key="5">
    <source>
        <dbReference type="ARBA" id="ARBA00022692"/>
    </source>
</evidence>
<evidence type="ECO:0000256" key="11">
    <source>
        <dbReference type="ARBA" id="ARBA00023303"/>
    </source>
</evidence>
<dbReference type="AlphaFoldDB" id="A0A336KYA9"/>
<feature type="transmembrane region" description="Helical" evidence="13">
    <location>
        <begin position="59"/>
        <end position="80"/>
    </location>
</feature>
<evidence type="ECO:0000256" key="12">
    <source>
        <dbReference type="RuleBase" id="RU000679"/>
    </source>
</evidence>
<protein>
    <submittedName>
        <fullName evidence="14">CSON000508 protein</fullName>
    </submittedName>
</protein>
<dbReference type="OMA" id="WFERRNI"/>
<organism evidence="14">
    <name type="scientific">Culicoides sonorensis</name>
    <name type="common">Biting midge</name>
    <dbReference type="NCBI Taxonomy" id="179676"/>
    <lineage>
        <taxon>Eukaryota</taxon>
        <taxon>Metazoa</taxon>
        <taxon>Ecdysozoa</taxon>
        <taxon>Arthropoda</taxon>
        <taxon>Hexapoda</taxon>
        <taxon>Insecta</taxon>
        <taxon>Pterygota</taxon>
        <taxon>Neoptera</taxon>
        <taxon>Endopterygota</taxon>
        <taxon>Diptera</taxon>
        <taxon>Nematocera</taxon>
        <taxon>Chironomoidea</taxon>
        <taxon>Ceratopogonidae</taxon>
        <taxon>Ceratopogoninae</taxon>
        <taxon>Culicoides</taxon>
        <taxon>Monoculicoides</taxon>
    </lineage>
</organism>
<feature type="transmembrane region" description="Helical" evidence="13">
    <location>
        <begin position="499"/>
        <end position="522"/>
    </location>
</feature>
<keyword evidence="7" id="KW-0915">Sodium</keyword>
<evidence type="ECO:0000256" key="9">
    <source>
        <dbReference type="ARBA" id="ARBA00023136"/>
    </source>
</evidence>